<keyword evidence="2" id="KW-1185">Reference proteome</keyword>
<name>A0ABU6VBW6_9FABA</name>
<gene>
    <name evidence="1" type="ORF">PIB30_038328</name>
</gene>
<proteinExistence type="predicted"/>
<dbReference type="EMBL" id="JASCZI010151232">
    <property type="protein sequence ID" value="MED6171180.1"/>
    <property type="molecule type" value="Genomic_DNA"/>
</dbReference>
<evidence type="ECO:0000313" key="2">
    <source>
        <dbReference type="Proteomes" id="UP001341840"/>
    </source>
</evidence>
<sequence length="86" mass="9932">MAALDEPYLGLILSNRRVREENQHWSTKYKRGIQSPSAYDADQFFHHDLCSLNWEYLELQNSKSSDSNCIGKLTSGASIWYINVYG</sequence>
<evidence type="ECO:0000313" key="1">
    <source>
        <dbReference type="EMBL" id="MED6171180.1"/>
    </source>
</evidence>
<accession>A0ABU6VBW6</accession>
<protein>
    <submittedName>
        <fullName evidence="1">Uncharacterized protein</fullName>
    </submittedName>
</protein>
<reference evidence="1 2" key="1">
    <citation type="journal article" date="2023" name="Plants (Basel)">
        <title>Bridging the Gap: Combining Genomics and Transcriptomics Approaches to Understand Stylosanthes scabra, an Orphan Legume from the Brazilian Caatinga.</title>
        <authorList>
            <person name="Ferreira-Neto J.R.C."/>
            <person name="da Silva M.D."/>
            <person name="Binneck E."/>
            <person name="de Melo N.F."/>
            <person name="da Silva R.H."/>
            <person name="de Melo A.L.T.M."/>
            <person name="Pandolfi V."/>
            <person name="Bustamante F.O."/>
            <person name="Brasileiro-Vidal A.C."/>
            <person name="Benko-Iseppon A.M."/>
        </authorList>
    </citation>
    <scope>NUCLEOTIDE SEQUENCE [LARGE SCALE GENOMIC DNA]</scope>
    <source>
        <tissue evidence="1">Leaves</tissue>
    </source>
</reference>
<comment type="caution">
    <text evidence="1">The sequence shown here is derived from an EMBL/GenBank/DDBJ whole genome shotgun (WGS) entry which is preliminary data.</text>
</comment>
<organism evidence="1 2">
    <name type="scientific">Stylosanthes scabra</name>
    <dbReference type="NCBI Taxonomy" id="79078"/>
    <lineage>
        <taxon>Eukaryota</taxon>
        <taxon>Viridiplantae</taxon>
        <taxon>Streptophyta</taxon>
        <taxon>Embryophyta</taxon>
        <taxon>Tracheophyta</taxon>
        <taxon>Spermatophyta</taxon>
        <taxon>Magnoliopsida</taxon>
        <taxon>eudicotyledons</taxon>
        <taxon>Gunneridae</taxon>
        <taxon>Pentapetalae</taxon>
        <taxon>rosids</taxon>
        <taxon>fabids</taxon>
        <taxon>Fabales</taxon>
        <taxon>Fabaceae</taxon>
        <taxon>Papilionoideae</taxon>
        <taxon>50 kb inversion clade</taxon>
        <taxon>dalbergioids sensu lato</taxon>
        <taxon>Dalbergieae</taxon>
        <taxon>Pterocarpus clade</taxon>
        <taxon>Stylosanthes</taxon>
    </lineage>
</organism>
<dbReference type="Proteomes" id="UP001341840">
    <property type="component" value="Unassembled WGS sequence"/>
</dbReference>